<evidence type="ECO:0000313" key="3">
    <source>
        <dbReference type="Proteomes" id="UP000712600"/>
    </source>
</evidence>
<feature type="compositionally biased region" description="Basic and acidic residues" evidence="1">
    <location>
        <begin position="28"/>
        <end position="82"/>
    </location>
</feature>
<name>A0A8S9NGZ7_BRACR</name>
<evidence type="ECO:0000256" key="1">
    <source>
        <dbReference type="SAM" id="MobiDB-lite"/>
    </source>
</evidence>
<reference evidence="2" key="1">
    <citation type="submission" date="2019-12" db="EMBL/GenBank/DDBJ databases">
        <title>Genome sequencing and annotation of Brassica cretica.</title>
        <authorList>
            <person name="Studholme D.J."/>
            <person name="Sarris P."/>
        </authorList>
    </citation>
    <scope>NUCLEOTIDE SEQUENCE</scope>
    <source>
        <strain evidence="2">PFS-109/04</strain>
        <tissue evidence="2">Leaf</tissue>
    </source>
</reference>
<comment type="caution">
    <text evidence="2">The sequence shown here is derived from an EMBL/GenBank/DDBJ whole genome shotgun (WGS) entry which is preliminary data.</text>
</comment>
<dbReference type="EMBL" id="QGKX02001621">
    <property type="protein sequence ID" value="KAF3502895.1"/>
    <property type="molecule type" value="Genomic_DNA"/>
</dbReference>
<proteinExistence type="predicted"/>
<feature type="compositionally biased region" description="Basic and acidic residues" evidence="1">
    <location>
        <begin position="1"/>
        <end position="17"/>
    </location>
</feature>
<sequence>MFEENDIKWVRVPDRGSKRSSPHCITNRGEEGNSRHRSSRSEGSRSNSHEDRGRHYTRRERSPLRSVREDVFEEGGIKKGASDRPLTVSLTEGKKETQGIEVLDRKDPGVTLTRIEVDTTQEERGALYAQFVRMFLKKGGSRVTRRARSVLLERRRRR</sequence>
<dbReference type="AlphaFoldDB" id="A0A8S9NGZ7"/>
<gene>
    <name evidence="2" type="ORF">F2Q69_00042439</name>
</gene>
<protein>
    <submittedName>
        <fullName evidence="2">Uncharacterized protein</fullName>
    </submittedName>
</protein>
<evidence type="ECO:0000313" key="2">
    <source>
        <dbReference type="EMBL" id="KAF3502895.1"/>
    </source>
</evidence>
<dbReference type="Proteomes" id="UP000712600">
    <property type="component" value="Unassembled WGS sequence"/>
</dbReference>
<organism evidence="2 3">
    <name type="scientific">Brassica cretica</name>
    <name type="common">Mustard</name>
    <dbReference type="NCBI Taxonomy" id="69181"/>
    <lineage>
        <taxon>Eukaryota</taxon>
        <taxon>Viridiplantae</taxon>
        <taxon>Streptophyta</taxon>
        <taxon>Embryophyta</taxon>
        <taxon>Tracheophyta</taxon>
        <taxon>Spermatophyta</taxon>
        <taxon>Magnoliopsida</taxon>
        <taxon>eudicotyledons</taxon>
        <taxon>Gunneridae</taxon>
        <taxon>Pentapetalae</taxon>
        <taxon>rosids</taxon>
        <taxon>malvids</taxon>
        <taxon>Brassicales</taxon>
        <taxon>Brassicaceae</taxon>
        <taxon>Brassiceae</taxon>
        <taxon>Brassica</taxon>
    </lineage>
</organism>
<accession>A0A8S9NGZ7</accession>
<feature type="region of interest" description="Disordered" evidence="1">
    <location>
        <begin position="1"/>
        <end position="85"/>
    </location>
</feature>